<feature type="domain" description="Cyclin C-terminal" evidence="7">
    <location>
        <begin position="333"/>
        <end position="458"/>
    </location>
</feature>
<evidence type="ECO:0000256" key="1">
    <source>
        <dbReference type="ARBA" id="ARBA00022618"/>
    </source>
</evidence>
<keyword evidence="1" id="KW-0132">Cell division</keyword>
<dbReference type="Pfam" id="PF00134">
    <property type="entry name" value="Cyclin_N"/>
    <property type="match status" value="1"/>
</dbReference>
<keyword evidence="2 4" id="KW-0195">Cyclin</keyword>
<feature type="compositionally biased region" description="Polar residues" evidence="5">
    <location>
        <begin position="136"/>
        <end position="146"/>
    </location>
</feature>
<name>A0A9P0AFJ4_BEMTA</name>
<keyword evidence="3" id="KW-0131">Cell cycle</keyword>
<dbReference type="SMART" id="SM00385">
    <property type="entry name" value="CYCLIN"/>
    <property type="match status" value="2"/>
</dbReference>
<accession>A0A9P0AFJ4</accession>
<dbReference type="PIRSF" id="PIRSF001771">
    <property type="entry name" value="Cyclin_A_B_D_E"/>
    <property type="match status" value="1"/>
</dbReference>
<feature type="domain" description="Cyclin-like" evidence="6">
    <location>
        <begin position="337"/>
        <end position="424"/>
    </location>
</feature>
<evidence type="ECO:0000256" key="5">
    <source>
        <dbReference type="SAM" id="MobiDB-lite"/>
    </source>
</evidence>
<organism evidence="8 9">
    <name type="scientific">Bemisia tabaci</name>
    <name type="common">Sweetpotato whitefly</name>
    <name type="synonym">Aleurodes tabaci</name>
    <dbReference type="NCBI Taxonomy" id="7038"/>
    <lineage>
        <taxon>Eukaryota</taxon>
        <taxon>Metazoa</taxon>
        <taxon>Ecdysozoa</taxon>
        <taxon>Arthropoda</taxon>
        <taxon>Hexapoda</taxon>
        <taxon>Insecta</taxon>
        <taxon>Pterygota</taxon>
        <taxon>Neoptera</taxon>
        <taxon>Paraneoptera</taxon>
        <taxon>Hemiptera</taxon>
        <taxon>Sternorrhyncha</taxon>
        <taxon>Aleyrodoidea</taxon>
        <taxon>Aleyrodidae</taxon>
        <taxon>Aleyrodinae</taxon>
        <taxon>Bemisia</taxon>
    </lineage>
</organism>
<evidence type="ECO:0008006" key="10">
    <source>
        <dbReference type="Google" id="ProtNLM"/>
    </source>
</evidence>
<keyword evidence="9" id="KW-1185">Reference proteome</keyword>
<dbReference type="InterPro" id="IPR046965">
    <property type="entry name" value="Cyclin_A/B-like"/>
</dbReference>
<dbReference type="GO" id="GO:0005634">
    <property type="term" value="C:nucleus"/>
    <property type="evidence" value="ECO:0007669"/>
    <property type="project" value="UniProtKB-ARBA"/>
</dbReference>
<evidence type="ECO:0000256" key="2">
    <source>
        <dbReference type="ARBA" id="ARBA00023127"/>
    </source>
</evidence>
<dbReference type="Proteomes" id="UP001152759">
    <property type="component" value="Chromosome 6"/>
</dbReference>
<evidence type="ECO:0000313" key="9">
    <source>
        <dbReference type="Proteomes" id="UP001152759"/>
    </source>
</evidence>
<dbReference type="CDD" id="cd20507">
    <property type="entry name" value="CYCLIN_CCNB1-like_rpt1"/>
    <property type="match status" value="1"/>
</dbReference>
<dbReference type="InterPro" id="IPR006671">
    <property type="entry name" value="Cyclin_N"/>
</dbReference>
<evidence type="ECO:0000256" key="4">
    <source>
        <dbReference type="RuleBase" id="RU000383"/>
    </source>
</evidence>
<evidence type="ECO:0000256" key="3">
    <source>
        <dbReference type="ARBA" id="ARBA00023306"/>
    </source>
</evidence>
<dbReference type="SMART" id="SM01332">
    <property type="entry name" value="Cyclin_C"/>
    <property type="match status" value="1"/>
</dbReference>
<dbReference type="GO" id="GO:0051301">
    <property type="term" value="P:cell division"/>
    <property type="evidence" value="ECO:0007669"/>
    <property type="project" value="UniProtKB-KW"/>
</dbReference>
<evidence type="ECO:0000313" key="8">
    <source>
        <dbReference type="EMBL" id="CAH0392071.1"/>
    </source>
</evidence>
<dbReference type="InterPro" id="IPR013763">
    <property type="entry name" value="Cyclin-like_dom"/>
</dbReference>
<dbReference type="FunFam" id="1.10.472.10:FF:000001">
    <property type="entry name" value="G2/mitotic-specific cyclin"/>
    <property type="match status" value="1"/>
</dbReference>
<comment type="similarity">
    <text evidence="4">Belongs to the cyclin family.</text>
</comment>
<feature type="domain" description="Cyclin-like" evidence="6">
    <location>
        <begin position="239"/>
        <end position="324"/>
    </location>
</feature>
<feature type="compositionally biased region" description="Polar residues" evidence="5">
    <location>
        <begin position="114"/>
        <end position="128"/>
    </location>
</feature>
<dbReference type="InterPro" id="IPR004367">
    <property type="entry name" value="Cyclin_C-dom"/>
</dbReference>
<dbReference type="KEGG" id="btab:109043966"/>
<sequence length="468" mass="52533">MHVKYLSKVKFQRFFTMSSRIRSTFGTTQTMRTANQENIPTILEGKNVQNDAVRLTKRPALVTTTNTISQQQAAVNAAAAAKEKSKLVKRPVLAERKPLVTARNPIRAGAKLPQPSSVTTSRPLSRTSGLPVPSSRLPTGSSTLTRKPSVLKSVENISLPKLEQLKITSEKTEDEQCDLPAFSEIEDIDANDRDNPFLVSPYVNDVYDYLRNLEARNPIKKDFLQGALITSSMRGTLVSWLVEVQVQYRLTPETLHQTIFIVDNYLQRTKDLPKNRLQLVGVTAMFIAAKYEETYCPDIEAFVYISDNAFTSGEVLAMEKKIVKCLDFAINRPLSIHFLRRYSKAAGATSIIHSYGKYFLELALVDYAFTHIPPSKVAAAATYIALSASKNSSLSCESTWTQELHYYSKYSFKVIKPIVNLLANTIQHVTASKKMNVIKVKYSQENFLRVAIATAIQPARIRELLEKQ</sequence>
<dbReference type="InterPro" id="IPR036915">
    <property type="entry name" value="Cyclin-like_sf"/>
</dbReference>
<proteinExistence type="inferred from homology"/>
<reference evidence="8" key="1">
    <citation type="submission" date="2021-12" db="EMBL/GenBank/DDBJ databases">
        <authorList>
            <person name="King R."/>
        </authorList>
    </citation>
    <scope>NUCLEOTIDE SEQUENCE</scope>
</reference>
<dbReference type="PANTHER" id="PTHR10177">
    <property type="entry name" value="CYCLINS"/>
    <property type="match status" value="1"/>
</dbReference>
<dbReference type="GO" id="GO:0016538">
    <property type="term" value="F:cyclin-dependent protein serine/threonine kinase regulator activity"/>
    <property type="evidence" value="ECO:0007669"/>
    <property type="project" value="InterPro"/>
</dbReference>
<feature type="region of interest" description="Disordered" evidence="5">
    <location>
        <begin position="104"/>
        <end position="148"/>
    </location>
</feature>
<gene>
    <name evidence="8" type="ORF">BEMITA_LOCUS10628</name>
</gene>
<evidence type="ECO:0000259" key="7">
    <source>
        <dbReference type="SMART" id="SM01332"/>
    </source>
</evidence>
<dbReference type="InterPro" id="IPR039361">
    <property type="entry name" value="Cyclin"/>
</dbReference>
<dbReference type="AlphaFoldDB" id="A0A9P0AFJ4"/>
<dbReference type="Pfam" id="PF02984">
    <property type="entry name" value="Cyclin_C"/>
    <property type="match status" value="1"/>
</dbReference>
<evidence type="ECO:0000259" key="6">
    <source>
        <dbReference type="SMART" id="SM00385"/>
    </source>
</evidence>
<protein>
    <recommendedName>
        <fullName evidence="10">Cyclin B</fullName>
    </recommendedName>
</protein>
<dbReference type="Gene3D" id="1.10.472.10">
    <property type="entry name" value="Cyclin-like"/>
    <property type="match status" value="2"/>
</dbReference>
<dbReference type="SUPFAM" id="SSF47954">
    <property type="entry name" value="Cyclin-like"/>
    <property type="match status" value="2"/>
</dbReference>
<dbReference type="GO" id="GO:0044772">
    <property type="term" value="P:mitotic cell cycle phase transition"/>
    <property type="evidence" value="ECO:0007669"/>
    <property type="project" value="InterPro"/>
</dbReference>
<dbReference type="EMBL" id="OU963867">
    <property type="protein sequence ID" value="CAH0392071.1"/>
    <property type="molecule type" value="Genomic_DNA"/>
</dbReference>